<keyword evidence="1" id="KW-0808">Transferase</keyword>
<dbReference type="InterPro" id="IPR052732">
    <property type="entry name" value="Cell-binding_unc_protein"/>
</dbReference>
<dbReference type="GO" id="GO:0016740">
    <property type="term" value="F:transferase activity"/>
    <property type="evidence" value="ECO:0007669"/>
    <property type="project" value="UniProtKB-KW"/>
</dbReference>
<evidence type="ECO:0000313" key="2">
    <source>
        <dbReference type="Proteomes" id="UP000238605"/>
    </source>
</evidence>
<dbReference type="InterPro" id="IPR027417">
    <property type="entry name" value="P-loop_NTPase"/>
</dbReference>
<evidence type="ECO:0000313" key="1">
    <source>
        <dbReference type="EMBL" id="PPE64953.1"/>
    </source>
</evidence>
<dbReference type="OrthoDB" id="9810277at2"/>
<dbReference type="PANTHER" id="PTHR43883">
    <property type="entry name" value="SLR0207 PROTEIN"/>
    <property type="match status" value="1"/>
</dbReference>
<dbReference type="PANTHER" id="PTHR43883:SF1">
    <property type="entry name" value="GLUCONOKINASE"/>
    <property type="match status" value="1"/>
</dbReference>
<gene>
    <name evidence="1" type="ORF">C1704_16735</name>
</gene>
<protein>
    <submittedName>
        <fullName evidence="1">Aminoglycoside phosphotransferase</fullName>
    </submittedName>
</protein>
<dbReference type="Proteomes" id="UP000238605">
    <property type="component" value="Unassembled WGS sequence"/>
</dbReference>
<dbReference type="Pfam" id="PF13671">
    <property type="entry name" value="AAA_33"/>
    <property type="match status" value="1"/>
</dbReference>
<dbReference type="SUPFAM" id="SSF56112">
    <property type="entry name" value="Protein kinase-like (PK-like)"/>
    <property type="match status" value="1"/>
</dbReference>
<comment type="caution">
    <text evidence="1">The sequence shown here is derived from an EMBL/GenBank/DDBJ whole genome shotgun (WGS) entry which is preliminary data.</text>
</comment>
<dbReference type="EMBL" id="PSNX01000019">
    <property type="protein sequence ID" value="PPE64953.1"/>
    <property type="molecule type" value="Genomic_DNA"/>
</dbReference>
<dbReference type="InterPro" id="IPR011009">
    <property type="entry name" value="Kinase-like_dom_sf"/>
</dbReference>
<dbReference type="AlphaFoldDB" id="A0A2S5SQG2"/>
<keyword evidence="2" id="KW-1185">Reference proteome</keyword>
<accession>A0A2S5SQG2</accession>
<organism evidence="1 2">
    <name type="scientific">Caldimonas caldifontis</name>
    <dbReference type="NCBI Taxonomy" id="1452508"/>
    <lineage>
        <taxon>Bacteria</taxon>
        <taxon>Pseudomonadati</taxon>
        <taxon>Pseudomonadota</taxon>
        <taxon>Betaproteobacteria</taxon>
        <taxon>Burkholderiales</taxon>
        <taxon>Sphaerotilaceae</taxon>
        <taxon>Caldimonas</taxon>
    </lineage>
</organism>
<dbReference type="SUPFAM" id="SSF52540">
    <property type="entry name" value="P-loop containing nucleoside triphosphate hydrolases"/>
    <property type="match status" value="1"/>
</dbReference>
<dbReference type="RefSeq" id="WP_104303884.1">
    <property type="nucleotide sequence ID" value="NZ_PSNX01000019.1"/>
</dbReference>
<dbReference type="Gene3D" id="3.40.50.300">
    <property type="entry name" value="P-loop containing nucleotide triphosphate hydrolases"/>
    <property type="match status" value="1"/>
</dbReference>
<sequence>MSALDDHFRLVQGLQAMLAGAMPPEAVSVVQTHISTLLLTPDTVYKLRKPLRLPFLDFTSPQRRRQDCENELRLNQRTAPELYRRVWPVTGTAEHPRLGGEGPPLDWALEMRRFPEGALLADHARAGTLDAPKIDALAQAIAGFHERLHPSPPAFGSADRVWHWIEDSLASLRHEPTLPAPCRRRAGTLGEALRAAFERARAPIEARRASGRVREGHGDLHLGNIVWLEGAPVLFDALEFNDELRHIDVVNDLAFAVMDLHAHGLAPMAWRLASAWADLTGDHAGLTLLPLFIAYRALVRAKVAWMQGAPDRCKRYLALAGDLLHPPAACLVLTMGLSGSGKTTVSQHLLELLGAVRLRSDVERKRLHGLAATDRQGAAQGLYTPQATARTFSHLREQSRGLLEAGLAVIVDAAFLRRAEREAFAALADERGVPFHIVECTAPEAVLRERIGRRERANTDASDATATVLDLQLRVREPLGPEEKPRVHRLDTDASLEEVRSRCAVLAAQLARCSLISTF</sequence>
<proteinExistence type="predicted"/>
<name>A0A2S5SQG2_9BURK</name>
<reference evidence="1 2" key="1">
    <citation type="submission" date="2018-02" db="EMBL/GenBank/DDBJ databases">
        <title>Reclassifiation of [Polyangium] brachysporum DSM 7029 as Guopingzhaonella breviflexa gen. nov., sp. nov., a member of the family Comamonadaceae.</title>
        <authorList>
            <person name="Tang B."/>
        </authorList>
    </citation>
    <scope>NUCLEOTIDE SEQUENCE [LARGE SCALE GENOMIC DNA]</scope>
    <source>
        <strain evidence="1 2">BCRC 80649</strain>
    </source>
</reference>